<feature type="region of interest" description="Disordered" evidence="1">
    <location>
        <begin position="19"/>
        <end position="46"/>
    </location>
</feature>
<keyword evidence="3" id="KW-1185">Reference proteome</keyword>
<accession>A0A8X6KL12</accession>
<dbReference type="Proteomes" id="UP000887013">
    <property type="component" value="Unassembled WGS sequence"/>
</dbReference>
<feature type="compositionally biased region" description="Basic and acidic residues" evidence="1">
    <location>
        <begin position="103"/>
        <end position="112"/>
    </location>
</feature>
<dbReference type="PANTHER" id="PTHR28366">
    <property type="entry name" value="CHROMOSOME 1 OPEN READING FRAME 131"/>
    <property type="match status" value="1"/>
</dbReference>
<evidence type="ECO:0000256" key="1">
    <source>
        <dbReference type="SAM" id="MobiDB-lite"/>
    </source>
</evidence>
<protein>
    <submittedName>
        <fullName evidence="2">Uncharacterized protein</fullName>
    </submittedName>
</protein>
<organism evidence="2 3">
    <name type="scientific">Nephila pilipes</name>
    <name type="common">Giant wood spider</name>
    <name type="synonym">Nephila maculata</name>
    <dbReference type="NCBI Taxonomy" id="299642"/>
    <lineage>
        <taxon>Eukaryota</taxon>
        <taxon>Metazoa</taxon>
        <taxon>Ecdysozoa</taxon>
        <taxon>Arthropoda</taxon>
        <taxon>Chelicerata</taxon>
        <taxon>Arachnida</taxon>
        <taxon>Araneae</taxon>
        <taxon>Araneomorphae</taxon>
        <taxon>Entelegynae</taxon>
        <taxon>Araneoidea</taxon>
        <taxon>Nephilidae</taxon>
        <taxon>Nephila</taxon>
    </lineage>
</organism>
<dbReference type="EMBL" id="BMAW01092737">
    <property type="protein sequence ID" value="GFS56692.1"/>
    <property type="molecule type" value="Genomic_DNA"/>
</dbReference>
<name>A0A8X6KL12_NEPPI</name>
<feature type="compositionally biased region" description="Basic residues" evidence="1">
    <location>
        <begin position="121"/>
        <end position="133"/>
    </location>
</feature>
<dbReference type="OrthoDB" id="10067479at2759"/>
<feature type="compositionally biased region" description="Basic residues" evidence="1">
    <location>
        <begin position="19"/>
        <end position="29"/>
    </location>
</feature>
<proteinExistence type="predicted"/>
<sequence>MSSCGANVEIVQFNERFCGRKVPKNRNKPSKNNPQSKMNEHTSSEVKEFNIRKSRYEIKRFALSGFDAEKQKREKISIAVKLGAKPPKKKYVNYKVLMELKKKEKEERKAKQTDQYTLKQLKGRKKTSKKTRKNPSSIM</sequence>
<gene>
    <name evidence="2" type="primary">AVEN_131468_1</name>
    <name evidence="2" type="ORF">NPIL_462301</name>
</gene>
<comment type="caution">
    <text evidence="2">The sequence shown here is derived from an EMBL/GenBank/DDBJ whole genome shotgun (WGS) entry which is preliminary data.</text>
</comment>
<evidence type="ECO:0000313" key="2">
    <source>
        <dbReference type="EMBL" id="GFS56692.1"/>
    </source>
</evidence>
<evidence type="ECO:0000313" key="3">
    <source>
        <dbReference type="Proteomes" id="UP000887013"/>
    </source>
</evidence>
<dbReference type="AlphaFoldDB" id="A0A8X6KL12"/>
<dbReference type="PANTHER" id="PTHR28366:SF1">
    <property type="entry name" value="CHROMOSOME 1 OPEN READING FRAME 131"/>
    <property type="match status" value="1"/>
</dbReference>
<dbReference type="InterPro" id="IPR027973">
    <property type="entry name" value="FSAF1-like"/>
</dbReference>
<reference evidence="2" key="1">
    <citation type="submission" date="2020-08" db="EMBL/GenBank/DDBJ databases">
        <title>Multicomponent nature underlies the extraordinary mechanical properties of spider dragline silk.</title>
        <authorList>
            <person name="Kono N."/>
            <person name="Nakamura H."/>
            <person name="Mori M."/>
            <person name="Yoshida Y."/>
            <person name="Ohtoshi R."/>
            <person name="Malay A.D."/>
            <person name="Moran D.A.P."/>
            <person name="Tomita M."/>
            <person name="Numata K."/>
            <person name="Arakawa K."/>
        </authorList>
    </citation>
    <scope>NUCLEOTIDE SEQUENCE</scope>
</reference>
<dbReference type="InterPro" id="IPR052852">
    <property type="entry name" value="SSU_Processome_Comp"/>
</dbReference>
<feature type="region of interest" description="Disordered" evidence="1">
    <location>
        <begin position="103"/>
        <end position="139"/>
    </location>
</feature>
<dbReference type="Pfam" id="PF15375">
    <property type="entry name" value="FSAF1"/>
    <property type="match status" value="1"/>
</dbReference>